<dbReference type="InterPro" id="IPR003676">
    <property type="entry name" value="SAUR_fam"/>
</dbReference>
<dbReference type="GO" id="GO:0009733">
    <property type="term" value="P:response to auxin"/>
    <property type="evidence" value="ECO:0007669"/>
    <property type="project" value="InterPro"/>
</dbReference>
<accession>A0AAP0JEJ5</accession>
<evidence type="ECO:0000313" key="3">
    <source>
        <dbReference type="Proteomes" id="UP001417504"/>
    </source>
</evidence>
<dbReference type="PANTHER" id="PTHR35296:SF8">
    <property type="entry name" value="SMALL AUXIN-UP RNA-RELATED"/>
    <property type="match status" value="1"/>
</dbReference>
<comment type="similarity">
    <text evidence="1">Belongs to the ARG7 family.</text>
</comment>
<name>A0AAP0JEJ5_9MAGN</name>
<comment type="caution">
    <text evidence="2">The sequence shown here is derived from an EMBL/GenBank/DDBJ whole genome shotgun (WGS) entry which is preliminary data.</text>
</comment>
<sequence length="121" mass="13458">MAKGLTKLKSVLKRWQSIGRATGNANAAVSASPTSDGHLQAVYVGKSRRRYLVRPDVIDHPLVRELVERSAAETAVDEEEEAATVVVRCEVVLFEHLLWMLDNADVPHPESLQELAEFYTC</sequence>
<evidence type="ECO:0008006" key="4">
    <source>
        <dbReference type="Google" id="ProtNLM"/>
    </source>
</evidence>
<dbReference type="Proteomes" id="UP001417504">
    <property type="component" value="Unassembled WGS sequence"/>
</dbReference>
<protein>
    <recommendedName>
        <fullName evidence="4">Small auxin up regulated protein</fullName>
    </recommendedName>
</protein>
<dbReference type="EMBL" id="JBBNAE010000004">
    <property type="protein sequence ID" value="KAK9131492.1"/>
    <property type="molecule type" value="Genomic_DNA"/>
</dbReference>
<dbReference type="PANTHER" id="PTHR35296">
    <property type="entry name" value="EXPRESSED PROTEIN"/>
    <property type="match status" value="1"/>
</dbReference>
<dbReference type="AlphaFoldDB" id="A0AAP0JEJ5"/>
<proteinExistence type="inferred from homology"/>
<reference evidence="2 3" key="1">
    <citation type="submission" date="2024-01" db="EMBL/GenBank/DDBJ databases">
        <title>Genome assemblies of Stephania.</title>
        <authorList>
            <person name="Yang L."/>
        </authorList>
    </citation>
    <scope>NUCLEOTIDE SEQUENCE [LARGE SCALE GENOMIC DNA]</scope>
    <source>
        <strain evidence="2">QJT</strain>
        <tissue evidence="2">Leaf</tissue>
    </source>
</reference>
<keyword evidence="3" id="KW-1185">Reference proteome</keyword>
<dbReference type="Pfam" id="PF02519">
    <property type="entry name" value="Auxin_inducible"/>
    <property type="match status" value="1"/>
</dbReference>
<evidence type="ECO:0000256" key="1">
    <source>
        <dbReference type="ARBA" id="ARBA00006974"/>
    </source>
</evidence>
<evidence type="ECO:0000313" key="2">
    <source>
        <dbReference type="EMBL" id="KAK9131492.1"/>
    </source>
</evidence>
<organism evidence="2 3">
    <name type="scientific">Stephania japonica</name>
    <dbReference type="NCBI Taxonomy" id="461633"/>
    <lineage>
        <taxon>Eukaryota</taxon>
        <taxon>Viridiplantae</taxon>
        <taxon>Streptophyta</taxon>
        <taxon>Embryophyta</taxon>
        <taxon>Tracheophyta</taxon>
        <taxon>Spermatophyta</taxon>
        <taxon>Magnoliopsida</taxon>
        <taxon>Ranunculales</taxon>
        <taxon>Menispermaceae</taxon>
        <taxon>Menispermoideae</taxon>
        <taxon>Cissampelideae</taxon>
        <taxon>Stephania</taxon>
    </lineage>
</organism>
<gene>
    <name evidence="2" type="ORF">Sjap_011979</name>
</gene>